<keyword evidence="7 9" id="KW-0408">Iron</keyword>
<comment type="similarity">
    <text evidence="3 10">Belongs to the cytochrome P450 family.</text>
</comment>
<dbReference type="GO" id="GO:0020037">
    <property type="term" value="F:heme binding"/>
    <property type="evidence" value="ECO:0007669"/>
    <property type="project" value="InterPro"/>
</dbReference>
<dbReference type="CDD" id="cd11065">
    <property type="entry name" value="CYP64-like"/>
    <property type="match status" value="1"/>
</dbReference>
<accession>A0AA39UFB5</accession>
<dbReference type="AlphaFoldDB" id="A0AA39UFB5"/>
<keyword evidence="13" id="KW-1185">Reference proteome</keyword>
<dbReference type="GO" id="GO:0016705">
    <property type="term" value="F:oxidoreductase activity, acting on paired donors, with incorporation or reduction of molecular oxygen"/>
    <property type="evidence" value="ECO:0007669"/>
    <property type="project" value="InterPro"/>
</dbReference>
<keyword evidence="8 10" id="KW-0503">Monooxygenase</keyword>
<dbReference type="Proteomes" id="UP001175227">
    <property type="component" value="Unassembled WGS sequence"/>
</dbReference>
<reference evidence="12" key="1">
    <citation type="submission" date="2023-06" db="EMBL/GenBank/DDBJ databases">
        <authorList>
            <consortium name="Lawrence Berkeley National Laboratory"/>
            <person name="Ahrendt S."/>
            <person name="Sahu N."/>
            <person name="Indic B."/>
            <person name="Wong-Bajracharya J."/>
            <person name="Merenyi Z."/>
            <person name="Ke H.-M."/>
            <person name="Monk M."/>
            <person name="Kocsube S."/>
            <person name="Drula E."/>
            <person name="Lipzen A."/>
            <person name="Balint B."/>
            <person name="Henrissat B."/>
            <person name="Andreopoulos B."/>
            <person name="Martin F.M."/>
            <person name="Harder C.B."/>
            <person name="Rigling D."/>
            <person name="Ford K.L."/>
            <person name="Foster G.D."/>
            <person name="Pangilinan J."/>
            <person name="Papanicolaou A."/>
            <person name="Barry K."/>
            <person name="LaButti K."/>
            <person name="Viragh M."/>
            <person name="Koriabine M."/>
            <person name="Yan M."/>
            <person name="Riley R."/>
            <person name="Champramary S."/>
            <person name="Plett K.L."/>
            <person name="Tsai I.J."/>
            <person name="Slot J."/>
            <person name="Sipos G."/>
            <person name="Plett J."/>
            <person name="Nagy L.G."/>
            <person name="Grigoriev I.V."/>
        </authorList>
    </citation>
    <scope>NUCLEOTIDE SEQUENCE</scope>
    <source>
        <strain evidence="12">ICMP 16352</strain>
    </source>
</reference>
<keyword evidence="11" id="KW-1133">Transmembrane helix</keyword>
<dbReference type="InterPro" id="IPR001128">
    <property type="entry name" value="Cyt_P450"/>
</dbReference>
<dbReference type="PRINTS" id="PR00463">
    <property type="entry name" value="EP450I"/>
</dbReference>
<comment type="caution">
    <text evidence="12">The sequence shown here is derived from an EMBL/GenBank/DDBJ whole genome shotgun (WGS) entry which is preliminary data.</text>
</comment>
<dbReference type="GO" id="GO:0005506">
    <property type="term" value="F:iron ion binding"/>
    <property type="evidence" value="ECO:0007669"/>
    <property type="project" value="InterPro"/>
</dbReference>
<dbReference type="PANTHER" id="PTHR46300">
    <property type="entry name" value="P450, PUTATIVE (EUROFUNG)-RELATED-RELATED"/>
    <property type="match status" value="1"/>
</dbReference>
<evidence type="ECO:0000256" key="8">
    <source>
        <dbReference type="ARBA" id="ARBA00023033"/>
    </source>
</evidence>
<feature type="binding site" description="axial binding residue" evidence="9">
    <location>
        <position position="471"/>
    </location>
    <ligand>
        <name>heme</name>
        <dbReference type="ChEBI" id="CHEBI:30413"/>
    </ligand>
    <ligandPart>
        <name>Fe</name>
        <dbReference type="ChEBI" id="CHEBI:18248"/>
    </ligandPart>
</feature>
<evidence type="ECO:0000256" key="4">
    <source>
        <dbReference type="ARBA" id="ARBA00022617"/>
    </source>
</evidence>
<dbReference type="Gene3D" id="1.10.630.10">
    <property type="entry name" value="Cytochrome P450"/>
    <property type="match status" value="1"/>
</dbReference>
<dbReference type="Pfam" id="PF00067">
    <property type="entry name" value="p450"/>
    <property type="match status" value="1"/>
</dbReference>
<evidence type="ECO:0000256" key="3">
    <source>
        <dbReference type="ARBA" id="ARBA00010617"/>
    </source>
</evidence>
<evidence type="ECO:0000256" key="1">
    <source>
        <dbReference type="ARBA" id="ARBA00001971"/>
    </source>
</evidence>
<organism evidence="12 13">
    <name type="scientific">Armillaria novae-zelandiae</name>
    <dbReference type="NCBI Taxonomy" id="153914"/>
    <lineage>
        <taxon>Eukaryota</taxon>
        <taxon>Fungi</taxon>
        <taxon>Dikarya</taxon>
        <taxon>Basidiomycota</taxon>
        <taxon>Agaricomycotina</taxon>
        <taxon>Agaricomycetes</taxon>
        <taxon>Agaricomycetidae</taxon>
        <taxon>Agaricales</taxon>
        <taxon>Marasmiineae</taxon>
        <taxon>Physalacriaceae</taxon>
        <taxon>Armillaria</taxon>
    </lineage>
</organism>
<name>A0AA39UFB5_9AGAR</name>
<keyword evidence="5 9" id="KW-0479">Metal-binding</keyword>
<keyword evidence="6 10" id="KW-0560">Oxidoreductase</keyword>
<dbReference type="PROSITE" id="PS00086">
    <property type="entry name" value="CYTOCHROME_P450"/>
    <property type="match status" value="1"/>
</dbReference>
<evidence type="ECO:0000313" key="13">
    <source>
        <dbReference type="Proteomes" id="UP001175227"/>
    </source>
</evidence>
<dbReference type="InterPro" id="IPR050364">
    <property type="entry name" value="Cytochrome_P450_fung"/>
</dbReference>
<dbReference type="SUPFAM" id="SSF48264">
    <property type="entry name" value="Cytochrome P450"/>
    <property type="match status" value="1"/>
</dbReference>
<evidence type="ECO:0000256" key="6">
    <source>
        <dbReference type="ARBA" id="ARBA00023002"/>
    </source>
</evidence>
<evidence type="ECO:0000256" key="10">
    <source>
        <dbReference type="RuleBase" id="RU000461"/>
    </source>
</evidence>
<comment type="pathway">
    <text evidence="2">Secondary metabolite biosynthesis.</text>
</comment>
<feature type="transmembrane region" description="Helical" evidence="11">
    <location>
        <begin position="36"/>
        <end position="55"/>
    </location>
</feature>
<gene>
    <name evidence="12" type="ORF">IW261DRAFT_861362</name>
</gene>
<dbReference type="GO" id="GO:0004497">
    <property type="term" value="F:monooxygenase activity"/>
    <property type="evidence" value="ECO:0007669"/>
    <property type="project" value="UniProtKB-KW"/>
</dbReference>
<evidence type="ECO:0000313" key="12">
    <source>
        <dbReference type="EMBL" id="KAK0484843.1"/>
    </source>
</evidence>
<sequence length="544" mass="61048">MITRTSFSARCMISNLHITRHALLSLLLRIPSSSTMSTLFVIIDVCAVITALMLIQRLSNGTKTRKALLPPGPKELPLIGNLLDMPTEKEWLTFAKWGERYGDIATVAFFGQRLIVLNSEKIAVDLLDKKSSIYSDRPTIQMGGELVGWKNTLVLVPYGKRFRNYRRLAHQLFGSQATMKQFLPVEERETHRFLKRILAHPENLSQHIRKTAGAIILHISHGYDIEEENDPFVILADRATDQFSVSTAPGGFLVNHIPALRHVPAWFPGAGFQQKAKKWAETLEDMVDRPYHFVKSQIAAGKAPLSLISSLLEGRQVSTEEEFDIKWLAASLYSGGADTTVSSIHAFFKAMSLFPDVQAKAQAEIDAVVGNDRLPGFHDREYLPYINALVLEVIRWHTVTPTAVPHRVIEDDIYEGYFIPSGSLIVANIWKMLHDPTIYNSPFEFKPERFLGRTPERDPRSIAFGFGRRICPGRLLADASIFISCAMSLAVYNISKYSSPEAFVSKPDVEQTTGTISHPTPFQCIIRPRSEKAVTLIAADEQFL</sequence>
<keyword evidence="11" id="KW-0812">Transmembrane</keyword>
<dbReference type="InterPro" id="IPR036396">
    <property type="entry name" value="Cyt_P450_sf"/>
</dbReference>
<protein>
    <submittedName>
        <fullName evidence="12">Cytochrome P450</fullName>
    </submittedName>
</protein>
<evidence type="ECO:0000256" key="9">
    <source>
        <dbReference type="PIRSR" id="PIRSR602401-1"/>
    </source>
</evidence>
<dbReference type="InterPro" id="IPR002401">
    <property type="entry name" value="Cyt_P450_E_grp-I"/>
</dbReference>
<evidence type="ECO:0000256" key="11">
    <source>
        <dbReference type="SAM" id="Phobius"/>
    </source>
</evidence>
<dbReference type="EMBL" id="JAUEPR010000005">
    <property type="protein sequence ID" value="KAK0484843.1"/>
    <property type="molecule type" value="Genomic_DNA"/>
</dbReference>
<dbReference type="InterPro" id="IPR017972">
    <property type="entry name" value="Cyt_P450_CS"/>
</dbReference>
<evidence type="ECO:0000256" key="5">
    <source>
        <dbReference type="ARBA" id="ARBA00022723"/>
    </source>
</evidence>
<evidence type="ECO:0000256" key="7">
    <source>
        <dbReference type="ARBA" id="ARBA00023004"/>
    </source>
</evidence>
<evidence type="ECO:0000256" key="2">
    <source>
        <dbReference type="ARBA" id="ARBA00005179"/>
    </source>
</evidence>
<keyword evidence="11" id="KW-0472">Membrane</keyword>
<dbReference type="PANTHER" id="PTHR46300:SF12">
    <property type="entry name" value="P450, PUTATIVE (EUROFUNG)-RELATED"/>
    <property type="match status" value="1"/>
</dbReference>
<keyword evidence="4 9" id="KW-0349">Heme</keyword>
<proteinExistence type="inferred from homology"/>
<comment type="cofactor">
    <cofactor evidence="1 9">
        <name>heme</name>
        <dbReference type="ChEBI" id="CHEBI:30413"/>
    </cofactor>
</comment>